<dbReference type="AlphaFoldDB" id="A0AAW9Q5E5"/>
<evidence type="ECO:0008006" key="4">
    <source>
        <dbReference type="Google" id="ProtNLM"/>
    </source>
</evidence>
<evidence type="ECO:0000313" key="2">
    <source>
        <dbReference type="EMBL" id="MEE3719114.1"/>
    </source>
</evidence>
<organism evidence="2 3">
    <name type="scientific">Tumidithrix elongata BACA0141</name>
    <dbReference type="NCBI Taxonomy" id="2716417"/>
    <lineage>
        <taxon>Bacteria</taxon>
        <taxon>Bacillati</taxon>
        <taxon>Cyanobacteriota</taxon>
        <taxon>Cyanophyceae</taxon>
        <taxon>Pseudanabaenales</taxon>
        <taxon>Pseudanabaenaceae</taxon>
        <taxon>Tumidithrix</taxon>
        <taxon>Tumidithrix elongata</taxon>
    </lineage>
</organism>
<accession>A0AAW9Q5E5</accession>
<evidence type="ECO:0000313" key="3">
    <source>
        <dbReference type="Proteomes" id="UP001333818"/>
    </source>
</evidence>
<reference evidence="2" key="1">
    <citation type="submission" date="2024-01" db="EMBL/GenBank/DDBJ databases">
        <title>Bank of Algae and Cyanobacteria of the Azores (BACA) strain genomes.</title>
        <authorList>
            <person name="Luz R."/>
            <person name="Cordeiro R."/>
            <person name="Fonseca A."/>
            <person name="Goncalves V."/>
        </authorList>
    </citation>
    <scope>NUCLEOTIDE SEQUENCE</scope>
    <source>
        <strain evidence="2">BACA0141</strain>
    </source>
</reference>
<evidence type="ECO:0000256" key="1">
    <source>
        <dbReference type="SAM" id="Phobius"/>
    </source>
</evidence>
<keyword evidence="1" id="KW-0812">Transmembrane</keyword>
<dbReference type="EMBL" id="JAZBJZ010000113">
    <property type="protein sequence ID" value="MEE3719114.1"/>
    <property type="molecule type" value="Genomic_DNA"/>
</dbReference>
<keyword evidence="1" id="KW-0472">Membrane</keyword>
<comment type="caution">
    <text evidence="2">The sequence shown here is derived from an EMBL/GenBank/DDBJ whole genome shotgun (WGS) entry which is preliminary data.</text>
</comment>
<gene>
    <name evidence="2" type="ORF">V2H45_20425</name>
</gene>
<sequence length="154" mass="17774">MHISASITTPMQILPTLLVGFAAAFIAWQQLQVAQNKLRLDLFDRRYKVYDATRKFLASIFSNATFTDSQLFEFYAGTSDAEFLFGSEVVDYLAQVKYRALNMLKYQKIYECMPAGEERSRHVDAAFIERSWLEEQLTAITKTFTPYLGFSHIQ</sequence>
<protein>
    <recommendedName>
        <fullName evidence="4">DUF4760 domain-containing protein</fullName>
    </recommendedName>
</protein>
<name>A0AAW9Q5E5_9CYAN</name>
<proteinExistence type="predicted"/>
<keyword evidence="3" id="KW-1185">Reference proteome</keyword>
<dbReference type="Proteomes" id="UP001333818">
    <property type="component" value="Unassembled WGS sequence"/>
</dbReference>
<keyword evidence="1" id="KW-1133">Transmembrane helix</keyword>
<feature type="transmembrane region" description="Helical" evidence="1">
    <location>
        <begin position="12"/>
        <end position="31"/>
    </location>
</feature>